<feature type="region of interest" description="Disordered" evidence="1">
    <location>
        <begin position="69"/>
        <end position="127"/>
    </location>
</feature>
<sequence length="127" mass="13488">MEGLLPYVYRAIVQYRCSQRLYGALASPGDSGRFSWESAYIRLPGDSGRFASEIHEFIVEALPSSQTIYRRSASQSPSHSNHGTKEAINNNGVLDLKSGGGAAGRSANANVPVPPAVPASGHSIKSN</sequence>
<proteinExistence type="evidence at transcript level"/>
<dbReference type="AlphaFoldDB" id="B8LN51"/>
<dbReference type="PANTHER" id="PTHR34670">
    <property type="entry name" value="EXPRESSED PROTEIN"/>
    <property type="match status" value="1"/>
</dbReference>
<evidence type="ECO:0000256" key="1">
    <source>
        <dbReference type="SAM" id="MobiDB-lite"/>
    </source>
</evidence>
<organism evidence="2">
    <name type="scientific">Picea sitchensis</name>
    <name type="common">Sitka spruce</name>
    <name type="synonym">Pinus sitchensis</name>
    <dbReference type="NCBI Taxonomy" id="3332"/>
    <lineage>
        <taxon>Eukaryota</taxon>
        <taxon>Viridiplantae</taxon>
        <taxon>Streptophyta</taxon>
        <taxon>Embryophyta</taxon>
        <taxon>Tracheophyta</taxon>
        <taxon>Spermatophyta</taxon>
        <taxon>Pinopsida</taxon>
        <taxon>Pinidae</taxon>
        <taxon>Conifers I</taxon>
        <taxon>Pinales</taxon>
        <taxon>Pinaceae</taxon>
        <taxon>Picea</taxon>
    </lineage>
</organism>
<accession>B8LN51</accession>
<reference evidence="2" key="1">
    <citation type="submission" date="2007-06" db="EMBL/GenBank/DDBJ databases">
        <title>Full length cDNA sequences from Sitka Spruce (Picea sitchensis).</title>
        <authorList>
            <person name="Ralph S.G."/>
            <person name="Chun H.E."/>
            <person name="Liao N."/>
            <person name="Ali J."/>
            <person name="Reid K."/>
            <person name="Kolosova N."/>
            <person name="Cooper N."/>
            <person name="Cullis C."/>
            <person name="Jancsik S."/>
            <person name="Moore R."/>
            <person name="Mayo M."/>
            <person name="Wagner S."/>
            <person name="Holt R.A."/>
            <person name="Jones S.J.M."/>
            <person name="Marra M.A."/>
            <person name="Ritland C.E."/>
            <person name="Ritland K."/>
            <person name="Bohlmann J."/>
        </authorList>
    </citation>
    <scope>NUCLEOTIDE SEQUENCE</scope>
    <source>
        <tissue evidence="2">Green portion of the leader tissue</tissue>
    </source>
</reference>
<dbReference type="EMBL" id="EF677246">
    <property type="protein sequence ID" value="ABR17081.1"/>
    <property type="molecule type" value="mRNA"/>
</dbReference>
<protein>
    <submittedName>
        <fullName evidence="2">Uncharacterized protein</fullName>
    </submittedName>
</protein>
<evidence type="ECO:0000313" key="2">
    <source>
        <dbReference type="EMBL" id="ABR17081.1"/>
    </source>
</evidence>
<name>B8LN51_PICSI</name>
<feature type="compositionally biased region" description="Polar residues" evidence="1">
    <location>
        <begin position="69"/>
        <end position="92"/>
    </location>
</feature>
<dbReference type="PANTHER" id="PTHR34670:SF8">
    <property type="entry name" value="EXPRESSED PROTEIN"/>
    <property type="match status" value="1"/>
</dbReference>